<protein>
    <submittedName>
        <fullName evidence="9">ComEC family competence protein</fullName>
    </submittedName>
</protein>
<keyword evidence="3 6" id="KW-0812">Transmembrane</keyword>
<dbReference type="Proteomes" id="UP001165302">
    <property type="component" value="Unassembled WGS sequence"/>
</dbReference>
<reference evidence="9" key="1">
    <citation type="submission" date="2020-10" db="EMBL/GenBank/DDBJ databases">
        <authorList>
            <person name="Lu T."/>
            <person name="Wang Q."/>
            <person name="Han X."/>
        </authorList>
    </citation>
    <scope>NUCLEOTIDE SEQUENCE</scope>
    <source>
        <strain evidence="9">WQ 366</strain>
    </source>
</reference>
<feature type="transmembrane region" description="Helical" evidence="6">
    <location>
        <begin position="493"/>
        <end position="513"/>
    </location>
</feature>
<name>A0ABS7Z7Q3_9SPHI</name>
<evidence type="ECO:0000256" key="6">
    <source>
        <dbReference type="SAM" id="Phobius"/>
    </source>
</evidence>
<evidence type="ECO:0000313" key="10">
    <source>
        <dbReference type="Proteomes" id="UP001165302"/>
    </source>
</evidence>
<feature type="domain" description="DUF4131" evidence="8">
    <location>
        <begin position="46"/>
        <end position="202"/>
    </location>
</feature>
<proteinExistence type="predicted"/>
<feature type="transmembrane region" description="Helical" evidence="6">
    <location>
        <begin position="427"/>
        <end position="449"/>
    </location>
</feature>
<feature type="transmembrane region" description="Helical" evidence="6">
    <location>
        <begin position="402"/>
        <end position="421"/>
    </location>
</feature>
<evidence type="ECO:0000259" key="7">
    <source>
        <dbReference type="Pfam" id="PF03772"/>
    </source>
</evidence>
<keyword evidence="5 6" id="KW-0472">Membrane</keyword>
<feature type="transmembrane region" description="Helical" evidence="6">
    <location>
        <begin position="45"/>
        <end position="62"/>
    </location>
</feature>
<dbReference type="Pfam" id="PF03772">
    <property type="entry name" value="Competence"/>
    <property type="match status" value="1"/>
</dbReference>
<dbReference type="InterPro" id="IPR052159">
    <property type="entry name" value="Competence_DNA_uptake"/>
</dbReference>
<feature type="transmembrane region" description="Helical" evidence="6">
    <location>
        <begin position="296"/>
        <end position="315"/>
    </location>
</feature>
<dbReference type="EMBL" id="JADEYP010000018">
    <property type="protein sequence ID" value="MCA5005577.1"/>
    <property type="molecule type" value="Genomic_DNA"/>
</dbReference>
<accession>A0ABS7Z7Q3</accession>
<dbReference type="InterPro" id="IPR025405">
    <property type="entry name" value="DUF4131"/>
</dbReference>
<dbReference type="PANTHER" id="PTHR30619:SF1">
    <property type="entry name" value="RECOMBINATION PROTEIN 2"/>
    <property type="match status" value="1"/>
</dbReference>
<feature type="domain" description="ComEC/Rec2-related protein" evidence="7">
    <location>
        <begin position="245"/>
        <end position="510"/>
    </location>
</feature>
<evidence type="ECO:0000256" key="2">
    <source>
        <dbReference type="ARBA" id="ARBA00022475"/>
    </source>
</evidence>
<keyword evidence="10" id="KW-1185">Reference proteome</keyword>
<dbReference type="RefSeq" id="WP_225553445.1">
    <property type="nucleotide sequence ID" value="NZ_JADEYP010000018.1"/>
</dbReference>
<evidence type="ECO:0000313" key="9">
    <source>
        <dbReference type="EMBL" id="MCA5005577.1"/>
    </source>
</evidence>
<feature type="transmembrane region" description="Helical" evidence="6">
    <location>
        <begin position="321"/>
        <end position="338"/>
    </location>
</feature>
<evidence type="ECO:0000256" key="3">
    <source>
        <dbReference type="ARBA" id="ARBA00022692"/>
    </source>
</evidence>
<dbReference type="NCBIfam" id="TIGR00360">
    <property type="entry name" value="ComEC_N-term"/>
    <property type="match status" value="1"/>
</dbReference>
<feature type="transmembrane region" description="Helical" evidence="6">
    <location>
        <begin position="267"/>
        <end position="289"/>
    </location>
</feature>
<keyword evidence="4 6" id="KW-1133">Transmembrane helix</keyword>
<keyword evidence="2" id="KW-1003">Cell membrane</keyword>
<dbReference type="PANTHER" id="PTHR30619">
    <property type="entry name" value="DNA INTERNALIZATION/COMPETENCE PROTEIN COMEC/REC2"/>
    <property type="match status" value="1"/>
</dbReference>
<comment type="caution">
    <text evidence="9">The sequence shown here is derived from an EMBL/GenBank/DDBJ whole genome shotgun (WGS) entry which is preliminary data.</text>
</comment>
<evidence type="ECO:0000256" key="1">
    <source>
        <dbReference type="ARBA" id="ARBA00004651"/>
    </source>
</evidence>
<evidence type="ECO:0000256" key="5">
    <source>
        <dbReference type="ARBA" id="ARBA00023136"/>
    </source>
</evidence>
<evidence type="ECO:0000256" key="4">
    <source>
        <dbReference type="ARBA" id="ARBA00022989"/>
    </source>
</evidence>
<comment type="subcellular location">
    <subcellularLocation>
        <location evidence="1">Cell membrane</location>
        <topology evidence="1">Multi-pass membrane protein</topology>
    </subcellularLocation>
</comment>
<dbReference type="InterPro" id="IPR004477">
    <property type="entry name" value="ComEC_N"/>
</dbReference>
<evidence type="ECO:0000259" key="8">
    <source>
        <dbReference type="Pfam" id="PF13567"/>
    </source>
</evidence>
<feature type="transmembrane region" description="Helical" evidence="6">
    <location>
        <begin position="370"/>
        <end position="390"/>
    </location>
</feature>
<organism evidence="9 10">
    <name type="scientific">Sphingobacterium bovistauri</name>
    <dbReference type="NCBI Taxonomy" id="2781959"/>
    <lineage>
        <taxon>Bacteria</taxon>
        <taxon>Pseudomonadati</taxon>
        <taxon>Bacteroidota</taxon>
        <taxon>Sphingobacteriia</taxon>
        <taxon>Sphingobacteriales</taxon>
        <taxon>Sphingobacteriaceae</taxon>
        <taxon>Sphingobacterium</taxon>
    </lineage>
</organism>
<dbReference type="Pfam" id="PF13567">
    <property type="entry name" value="DUF4131"/>
    <property type="match status" value="1"/>
</dbReference>
<feature type="transmembrane region" description="Helical" evidence="6">
    <location>
        <begin position="21"/>
        <end position="39"/>
    </location>
</feature>
<sequence length="519" mass="59129">MAMVKDDILDLTSGKVPMLKSLVLYVCGILIASVCNSSFSPIVSIVFISVFMLIYISISCFTKNNQKKLFTFCFSLIVVCYGYFKYSSTQAIHINNYYEESLAVQYIGIIEDEPVVKEKTIRFPVRIFQAIDSTKTTEVTGEIMMTILRGSIREDEYNYGDKIVFLNKIKLVNPPYNPKEFDYRNYLLNKGIGQQCFLQSEELTILGHDFGNPIITYSLNIRSKLIEKFRRYISDDEAFNVAVALIFGYRSQIDQETISAFTNTGTIHVLSVSGLHVSLVFALLNMLLFWMNRFRFGSLIKSIIILIAIWGYVILTGMSPPILRAGIMISFFVSSIIINRKQIPLNTLAASAFFILLFAPSYLFDVGFQLSYLAILGIILLYPILEKYYLSSNKWMNYVLKYTYVSISAQLFTLPLTLYYFGQFPNYFLLANLFIVIPSTLVMYVGIGLALSPINFTNNLFGNVTEWLLNFMMQGLKWMEHLPLAVVNGIDWHWSQVVILLIAILALIIALNVKSAKSF</sequence>
<feature type="transmembrane region" description="Helical" evidence="6">
    <location>
        <begin position="69"/>
        <end position="86"/>
    </location>
</feature>
<gene>
    <name evidence="9" type="ORF">IPZ78_10475</name>
</gene>